<evidence type="ECO:0000313" key="2">
    <source>
        <dbReference type="EMBL" id="CAD8179883.1"/>
    </source>
</evidence>
<dbReference type="AlphaFoldDB" id="A0A8S1VUG6"/>
<name>A0A8S1VUG6_9CILI</name>
<dbReference type="OrthoDB" id="309853at2759"/>
<gene>
    <name evidence="2" type="ORF">PPENT_87.1.T0730044</name>
</gene>
<feature type="region of interest" description="Disordered" evidence="1">
    <location>
        <begin position="151"/>
        <end position="185"/>
    </location>
</feature>
<keyword evidence="3" id="KW-1185">Reference proteome</keyword>
<evidence type="ECO:0000313" key="3">
    <source>
        <dbReference type="Proteomes" id="UP000689195"/>
    </source>
</evidence>
<evidence type="ECO:0000256" key="1">
    <source>
        <dbReference type="SAM" id="MobiDB-lite"/>
    </source>
</evidence>
<organism evidence="2 3">
    <name type="scientific">Paramecium pentaurelia</name>
    <dbReference type="NCBI Taxonomy" id="43138"/>
    <lineage>
        <taxon>Eukaryota</taxon>
        <taxon>Sar</taxon>
        <taxon>Alveolata</taxon>
        <taxon>Ciliophora</taxon>
        <taxon>Intramacronucleata</taxon>
        <taxon>Oligohymenophorea</taxon>
        <taxon>Peniculida</taxon>
        <taxon>Parameciidae</taxon>
        <taxon>Paramecium</taxon>
    </lineage>
</organism>
<reference evidence="2" key="1">
    <citation type="submission" date="2021-01" db="EMBL/GenBank/DDBJ databases">
        <authorList>
            <consortium name="Genoscope - CEA"/>
            <person name="William W."/>
        </authorList>
    </citation>
    <scope>NUCLEOTIDE SEQUENCE</scope>
</reference>
<dbReference type="EMBL" id="CAJJDO010000073">
    <property type="protein sequence ID" value="CAD8179883.1"/>
    <property type="molecule type" value="Genomic_DNA"/>
</dbReference>
<dbReference type="Proteomes" id="UP000689195">
    <property type="component" value="Unassembled WGS sequence"/>
</dbReference>
<proteinExistence type="predicted"/>
<protein>
    <submittedName>
        <fullName evidence="2">Uncharacterized protein</fullName>
    </submittedName>
</protein>
<sequence length="296" mass="34510">MSTIEKQIYKQRKLSNDVEYTYNSTEIFTNSSFFDEERSQDFQDDNQSVEEEFQDNWEMSSICTENSSNPNSIEENQTIKKITKRPNPAMPIRVEPLIDNRAFIDASESINKNSKYGKGIAINVLGHGSICKQSKKDKKQQKLLSKQYLGNNNNSQQQQNQNQQNNNQSDQLQGHQLQQRGSVQENKQINQCQKVTLSYLLMETEVEKQAKIRAINFIEKYIKQQQQVEDVIQMISETYKILLIPDLQMQQLAAVLSQEERDFQLNLSLLRLNLNKNIHPLAKKAESKIKQYFQLH</sequence>
<accession>A0A8S1VUG6</accession>
<feature type="compositionally biased region" description="Low complexity" evidence="1">
    <location>
        <begin position="151"/>
        <end position="182"/>
    </location>
</feature>
<comment type="caution">
    <text evidence="2">The sequence shown here is derived from an EMBL/GenBank/DDBJ whole genome shotgun (WGS) entry which is preliminary data.</text>
</comment>